<accession>A0ABM7T3L1</accession>
<proteinExistence type="predicted"/>
<name>A0ABM7T3L1_9CLOT</name>
<dbReference type="Proteomes" id="UP000824633">
    <property type="component" value="Chromosome"/>
</dbReference>
<protein>
    <submittedName>
        <fullName evidence="1">Uncharacterized protein</fullName>
    </submittedName>
</protein>
<dbReference type="EMBL" id="AP024849">
    <property type="protein sequence ID" value="BCZ45494.1"/>
    <property type="molecule type" value="Genomic_DNA"/>
</dbReference>
<sequence>MLKLIISSVLLNLILLFTVEINKVMKVYLFDCCFCTLYCSIDGGKFMIKSMF</sequence>
<organism evidence="1 2">
    <name type="scientific">Clostridium gelidum</name>
    <dbReference type="NCBI Taxonomy" id="704125"/>
    <lineage>
        <taxon>Bacteria</taxon>
        <taxon>Bacillati</taxon>
        <taxon>Bacillota</taxon>
        <taxon>Clostridia</taxon>
        <taxon>Eubacteriales</taxon>
        <taxon>Clostridiaceae</taxon>
        <taxon>Clostridium</taxon>
    </lineage>
</organism>
<evidence type="ECO:0000313" key="2">
    <source>
        <dbReference type="Proteomes" id="UP000824633"/>
    </source>
</evidence>
<evidence type="ECO:0000313" key="1">
    <source>
        <dbReference type="EMBL" id="BCZ45494.1"/>
    </source>
</evidence>
<keyword evidence="2" id="KW-1185">Reference proteome</keyword>
<reference evidence="2" key="1">
    <citation type="submission" date="2021-07" db="EMBL/GenBank/DDBJ databases">
        <title>Complete genome sequencing of a Clostridium isolate.</title>
        <authorList>
            <person name="Ueki A."/>
            <person name="Tonouchi A."/>
        </authorList>
    </citation>
    <scope>NUCLEOTIDE SEQUENCE [LARGE SCALE GENOMIC DNA]</scope>
    <source>
        <strain evidence="2">C5S11</strain>
    </source>
</reference>
<gene>
    <name evidence="1" type="ORF">psyc5s11_15610</name>
</gene>